<protein>
    <submittedName>
        <fullName evidence="4">Galactokinase</fullName>
        <ecNumber evidence="4">2.7.1.6</ecNumber>
    </submittedName>
</protein>
<dbReference type="EMBL" id="VSSQ01116263">
    <property type="protein sequence ID" value="MPN51294.1"/>
    <property type="molecule type" value="Genomic_DNA"/>
</dbReference>
<proteinExistence type="predicted"/>
<dbReference type="EC" id="2.7.1.6" evidence="4"/>
<evidence type="ECO:0000256" key="1">
    <source>
        <dbReference type="ARBA" id="ARBA00022741"/>
    </source>
</evidence>
<dbReference type="SUPFAM" id="SSF55060">
    <property type="entry name" value="GHMP Kinase, C-terminal domain"/>
    <property type="match status" value="1"/>
</dbReference>
<keyword evidence="1" id="KW-0547">Nucleotide-binding</keyword>
<keyword evidence="2" id="KW-0067">ATP-binding</keyword>
<dbReference type="GO" id="GO:0004335">
    <property type="term" value="F:galactokinase activity"/>
    <property type="evidence" value="ECO:0007669"/>
    <property type="project" value="UniProtKB-EC"/>
</dbReference>
<dbReference type="GO" id="GO:0005524">
    <property type="term" value="F:ATP binding"/>
    <property type="evidence" value="ECO:0007669"/>
    <property type="project" value="UniProtKB-KW"/>
</dbReference>
<dbReference type="GO" id="GO:0005829">
    <property type="term" value="C:cytosol"/>
    <property type="evidence" value="ECO:0007669"/>
    <property type="project" value="TreeGrafter"/>
</dbReference>
<dbReference type="PANTHER" id="PTHR10457">
    <property type="entry name" value="MEVALONATE KINASE/GALACTOKINASE"/>
    <property type="match status" value="1"/>
</dbReference>
<evidence type="ECO:0000259" key="3">
    <source>
        <dbReference type="Pfam" id="PF08544"/>
    </source>
</evidence>
<evidence type="ECO:0000256" key="2">
    <source>
        <dbReference type="ARBA" id="ARBA00022840"/>
    </source>
</evidence>
<accession>A0A645ISC5</accession>
<dbReference type="Pfam" id="PF08544">
    <property type="entry name" value="GHMP_kinases_C"/>
    <property type="match status" value="1"/>
</dbReference>
<reference evidence="4" key="1">
    <citation type="submission" date="2019-08" db="EMBL/GenBank/DDBJ databases">
        <authorList>
            <person name="Kucharzyk K."/>
            <person name="Murdoch R.W."/>
            <person name="Higgins S."/>
            <person name="Loffler F."/>
        </authorList>
    </citation>
    <scope>NUCLEOTIDE SEQUENCE</scope>
</reference>
<keyword evidence="4" id="KW-0418">Kinase</keyword>
<comment type="caution">
    <text evidence="4">The sequence shown here is derived from an EMBL/GenBank/DDBJ whole genome shotgun (WGS) entry which is preliminary data.</text>
</comment>
<dbReference type="Gene3D" id="3.30.70.890">
    <property type="entry name" value="GHMP kinase, C-terminal domain"/>
    <property type="match status" value="1"/>
</dbReference>
<organism evidence="4">
    <name type="scientific">bioreactor metagenome</name>
    <dbReference type="NCBI Taxonomy" id="1076179"/>
    <lineage>
        <taxon>unclassified sequences</taxon>
        <taxon>metagenomes</taxon>
        <taxon>ecological metagenomes</taxon>
    </lineage>
</organism>
<sequence length="87" mass="9485">MYDSHESLKKMYEVSCNELDEIVNIAANSGAIGARMTGAGFGGCVIILGKNDSIKMMGEKIAKKFLEKFHFSPSIYAVDIVEGTHLL</sequence>
<dbReference type="GO" id="GO:0006012">
    <property type="term" value="P:galactose metabolic process"/>
    <property type="evidence" value="ECO:0007669"/>
    <property type="project" value="TreeGrafter"/>
</dbReference>
<feature type="domain" description="GHMP kinase C-terminal" evidence="3">
    <location>
        <begin position="1"/>
        <end position="53"/>
    </location>
</feature>
<name>A0A645ISC5_9ZZZZ</name>
<keyword evidence="4" id="KW-0808">Transferase</keyword>
<dbReference type="InterPro" id="IPR013750">
    <property type="entry name" value="GHMP_kinase_C_dom"/>
</dbReference>
<dbReference type="PANTHER" id="PTHR10457:SF7">
    <property type="entry name" value="GALACTOKINASE-RELATED"/>
    <property type="match status" value="1"/>
</dbReference>
<dbReference type="AlphaFoldDB" id="A0A645ISC5"/>
<dbReference type="InterPro" id="IPR036554">
    <property type="entry name" value="GHMP_kinase_C_sf"/>
</dbReference>
<evidence type="ECO:0000313" key="4">
    <source>
        <dbReference type="EMBL" id="MPN51294.1"/>
    </source>
</evidence>
<gene>
    <name evidence="4" type="primary">galK_27</name>
    <name evidence="4" type="ORF">SDC9_198937</name>
</gene>